<evidence type="ECO:0000256" key="2">
    <source>
        <dbReference type="PIRSR" id="PIRSR640198-2"/>
    </source>
</evidence>
<evidence type="ECO:0000259" key="4">
    <source>
        <dbReference type="PROSITE" id="PS51459"/>
    </source>
</evidence>
<evidence type="ECO:0000256" key="1">
    <source>
        <dbReference type="PIRSR" id="PIRSR640198-1"/>
    </source>
</evidence>
<dbReference type="Pfam" id="PF02661">
    <property type="entry name" value="Fic"/>
    <property type="match status" value="1"/>
</dbReference>
<dbReference type="GO" id="GO:0005524">
    <property type="term" value="F:ATP binding"/>
    <property type="evidence" value="ECO:0007669"/>
    <property type="project" value="UniProtKB-KW"/>
</dbReference>
<organism evidence="5 6">
    <name type="scientific">Acetoanaerobium sticklandii (strain ATCC 12662 / DSM 519 / JCM 1433 / CCUG 9281 / NCIMB 10654 / HF)</name>
    <name type="common">Clostridium sticklandii</name>
    <dbReference type="NCBI Taxonomy" id="499177"/>
    <lineage>
        <taxon>Bacteria</taxon>
        <taxon>Bacillati</taxon>
        <taxon>Bacillota</taxon>
        <taxon>Clostridia</taxon>
        <taxon>Peptostreptococcales</taxon>
        <taxon>Filifactoraceae</taxon>
        <taxon>Acetoanaerobium</taxon>
    </lineage>
</organism>
<dbReference type="Gene3D" id="1.10.3290.10">
    <property type="entry name" value="Fido-like domain"/>
    <property type="match status" value="1"/>
</dbReference>
<sequence>MKIRAQSEVKMRDKAYVPPYTLTDKTVNLVSAITEIITQINISDSMNNNPRLRRDNRIRTIHASLAIENNSLSLDQVTDIINGKRILGAPDEICEVKNAYEAYKQLLEMNPYSVKDMLLAHKILMNELTKEAGTFRSGGVGIFAGEQLVHMAPPANQVPNLIKELVDWAKKAEVHPLVKSCVFHYEFEFIHPFADGNGRMGRMWQTLLLYKWKSLFGWLPIETLIKERQDEYYKVLGECDHSADSGRFIEFLLQAIYDALCEIVDTEQVGEQVTEQVEKLLEIIGDKEYSTKELMESLELKHRPTFRDNYLLPALELGYIEMTIPDKPRSSKQRYRKVRSNKFK</sequence>
<dbReference type="EMBL" id="FP565809">
    <property type="protein sequence ID" value="CBH22624.1"/>
    <property type="molecule type" value="Genomic_DNA"/>
</dbReference>
<accession>E3PVS1</accession>
<dbReference type="InterPro" id="IPR003812">
    <property type="entry name" value="Fido"/>
</dbReference>
<dbReference type="KEGG" id="cst:CLOST_2509"/>
<dbReference type="SUPFAM" id="SSF140931">
    <property type="entry name" value="Fic-like"/>
    <property type="match status" value="1"/>
</dbReference>
<dbReference type="eggNOG" id="COG3177">
    <property type="taxonomic scope" value="Bacteria"/>
</dbReference>
<evidence type="ECO:0000256" key="3">
    <source>
        <dbReference type="PIRSR" id="PIRSR640198-3"/>
    </source>
</evidence>
<keyword evidence="2" id="KW-0067">ATP-binding</keyword>
<feature type="site" description="Important for autoinhibition of adenylyltransferase activity" evidence="3">
    <location>
        <position position="68"/>
    </location>
</feature>
<dbReference type="STRING" id="1511.CLOST_2509"/>
<gene>
    <name evidence="5" type="ordered locus">CLOST_2509</name>
</gene>
<protein>
    <recommendedName>
        <fullName evidence="4">Fido domain-containing protein</fullName>
    </recommendedName>
</protein>
<feature type="domain" description="Fido" evidence="4">
    <location>
        <begin position="112"/>
        <end position="254"/>
    </location>
</feature>
<dbReference type="HOGENOM" id="CLU_047250_0_0_9"/>
<dbReference type="InterPro" id="IPR040198">
    <property type="entry name" value="Fido_containing"/>
</dbReference>
<feature type="binding site" evidence="2">
    <location>
        <begin position="195"/>
        <end position="202"/>
    </location>
    <ligand>
        <name>ATP</name>
        <dbReference type="ChEBI" id="CHEBI:30616"/>
    </ligand>
</feature>
<dbReference type="PROSITE" id="PS51459">
    <property type="entry name" value="FIDO"/>
    <property type="match status" value="1"/>
</dbReference>
<dbReference type="eggNOG" id="COG2865">
    <property type="taxonomic scope" value="Bacteria"/>
</dbReference>
<dbReference type="InterPro" id="IPR049514">
    <property type="entry name" value="Fic-like_C"/>
</dbReference>
<dbReference type="Proteomes" id="UP000007041">
    <property type="component" value="Chromosome"/>
</dbReference>
<dbReference type="BioCyc" id="CSTI499177:GJE9-2602-MONOMER"/>
<evidence type="ECO:0000313" key="6">
    <source>
        <dbReference type="Proteomes" id="UP000007041"/>
    </source>
</evidence>
<keyword evidence="2" id="KW-0547">Nucleotide-binding</keyword>
<dbReference type="InterPro" id="IPR036597">
    <property type="entry name" value="Fido-like_dom_sf"/>
</dbReference>
<dbReference type="PANTHER" id="PTHR13504">
    <property type="entry name" value="FIDO DOMAIN-CONTAINING PROTEIN DDB_G0283145"/>
    <property type="match status" value="1"/>
</dbReference>
<proteinExistence type="predicted"/>
<evidence type="ECO:0000313" key="5">
    <source>
        <dbReference type="EMBL" id="CBH22624.1"/>
    </source>
</evidence>
<reference evidence="6" key="1">
    <citation type="journal article" date="2010" name="BMC Genomics">
        <title>Clostridium sticklandii, a specialist in amino acid degradation:revisiting its metabolism through its genome sequence.</title>
        <authorList>
            <person name="Fonknechten N."/>
            <person name="Chaussonnerie S."/>
            <person name="Tricot S."/>
            <person name="Lajus A."/>
            <person name="Andreesen J.R."/>
            <person name="Perchat N."/>
            <person name="Pelletier E."/>
            <person name="Gouyvenoux M."/>
            <person name="Barbe V."/>
            <person name="Salanoubat M."/>
            <person name="Le Paslier D."/>
            <person name="Weissenbach J."/>
            <person name="Cohen G.N."/>
            <person name="Kreimeyer A."/>
        </authorList>
    </citation>
    <scope>NUCLEOTIDE SEQUENCE [LARGE SCALE GENOMIC DNA]</scope>
    <source>
        <strain evidence="6">ATCC 12662 / DSM 519 / JCM 1433 / CCUG 9281 / NCIMB 10654 / HF</strain>
    </source>
</reference>
<name>E3PVS1_ACESD</name>
<dbReference type="Pfam" id="PF21247">
    <property type="entry name" value="Fic-like_C"/>
    <property type="match status" value="1"/>
</dbReference>
<feature type="active site" evidence="1">
    <location>
        <position position="191"/>
    </location>
</feature>
<dbReference type="PANTHER" id="PTHR13504:SF38">
    <property type="entry name" value="FIDO DOMAIN-CONTAINING PROTEIN"/>
    <property type="match status" value="1"/>
</dbReference>
<feature type="binding site" evidence="2">
    <location>
        <begin position="232"/>
        <end position="233"/>
    </location>
    <ligand>
        <name>ATP</name>
        <dbReference type="ChEBI" id="CHEBI:30616"/>
    </ligand>
</feature>
<keyword evidence="6" id="KW-1185">Reference proteome</keyword>
<dbReference type="AlphaFoldDB" id="E3PVS1"/>